<dbReference type="PANTHER" id="PTHR12110">
    <property type="entry name" value="HYDROXYPYRUVATE ISOMERASE"/>
    <property type="match status" value="1"/>
</dbReference>
<sequence>MTFDLGYGTNGFANHRLDDALAVIADLGYTGVALTLDHHHLDPFAGNIGGQIDRLAARLDQLGLRVVVETGARYLLDPRHKHHPTLVSDAQEVRVDFLLRAVRIAAALGADCVSFWSGIRPSTVEPEDAWARLRSGVDAVLHGAAEHGVRLGLEPEPGMLVERLADALRLRDELGSPELLGITLDVGHCVAVEPVDAAACVREAGDLLVNVQLDDMLPGVHEHLEFGDGELDLTATLAALAEVGYRGLAAVELPRHSHAAPEVARRAIDALRAALPAPDHPWLVAAERSVRSAPDSIRVLFPAAGRHVGRAVDDVARTRLLVAYAAAVEAEELGRELTALYRHGDDAERRGVLHALSEVGGLAPVAGVEIVKDALRANDTSLVAAALGPFAADHLDQHSWRHGVLKCLFTSIPLAAVAGLDRRVDGELLRMVDAFAEERRAAGRAVPDDAVDLLRSQS</sequence>
<dbReference type="SUPFAM" id="SSF51658">
    <property type="entry name" value="Xylose isomerase-like"/>
    <property type="match status" value="1"/>
</dbReference>
<feature type="domain" description="Xylose isomerase-like TIM barrel" evidence="1">
    <location>
        <begin position="22"/>
        <end position="273"/>
    </location>
</feature>
<dbReference type="Gene3D" id="3.20.20.150">
    <property type="entry name" value="Divalent-metal-dependent TIM barrel enzymes"/>
    <property type="match status" value="1"/>
</dbReference>
<evidence type="ECO:0000259" key="1">
    <source>
        <dbReference type="Pfam" id="PF01261"/>
    </source>
</evidence>
<keyword evidence="3" id="KW-1185">Reference proteome</keyword>
<dbReference type="Pfam" id="PF01261">
    <property type="entry name" value="AP_endonuc_2"/>
    <property type="match status" value="1"/>
</dbReference>
<name>A0A1H0NNL9_9PSEU</name>
<dbReference type="NCBIfam" id="NF035938">
    <property type="entry name" value="EboA_domain"/>
    <property type="match status" value="1"/>
</dbReference>
<evidence type="ECO:0000313" key="2">
    <source>
        <dbReference type="EMBL" id="SDO94241.1"/>
    </source>
</evidence>
<dbReference type="RefSeq" id="WP_091375364.1">
    <property type="nucleotide sequence ID" value="NZ_FNDV01000002.1"/>
</dbReference>
<dbReference type="InterPro" id="IPR050312">
    <property type="entry name" value="IolE/XylAMocC-like"/>
</dbReference>
<dbReference type="Proteomes" id="UP000199651">
    <property type="component" value="Unassembled WGS sequence"/>
</dbReference>
<protein>
    <submittedName>
        <fullName evidence="2">Sugar phosphate isomerase/epimerase</fullName>
    </submittedName>
</protein>
<proteinExistence type="predicted"/>
<dbReference type="InterPro" id="IPR013022">
    <property type="entry name" value="Xyl_isomerase-like_TIM-brl"/>
</dbReference>
<dbReference type="InterPro" id="IPR047715">
    <property type="entry name" value="EboA_dom"/>
</dbReference>
<reference evidence="3" key="1">
    <citation type="submission" date="2016-10" db="EMBL/GenBank/DDBJ databases">
        <authorList>
            <person name="Varghese N."/>
            <person name="Submissions S."/>
        </authorList>
    </citation>
    <scope>NUCLEOTIDE SEQUENCE [LARGE SCALE GENOMIC DNA]</scope>
    <source>
        <strain evidence="3">IBRC-M 10655</strain>
    </source>
</reference>
<dbReference type="EMBL" id="FNJB01000005">
    <property type="protein sequence ID" value="SDO94241.1"/>
    <property type="molecule type" value="Genomic_DNA"/>
</dbReference>
<evidence type="ECO:0000313" key="3">
    <source>
        <dbReference type="Proteomes" id="UP000199651"/>
    </source>
</evidence>
<gene>
    <name evidence="2" type="ORF">SAMN05192558_105414</name>
</gene>
<accession>A0A1H0NNL9</accession>
<organism evidence="2 3">
    <name type="scientific">Actinokineospora alba</name>
    <dbReference type="NCBI Taxonomy" id="504798"/>
    <lineage>
        <taxon>Bacteria</taxon>
        <taxon>Bacillati</taxon>
        <taxon>Actinomycetota</taxon>
        <taxon>Actinomycetes</taxon>
        <taxon>Pseudonocardiales</taxon>
        <taxon>Pseudonocardiaceae</taxon>
        <taxon>Actinokineospora</taxon>
    </lineage>
</organism>
<dbReference type="OrthoDB" id="1900402at2"/>
<dbReference type="PANTHER" id="PTHR12110:SF52">
    <property type="entry name" value="XYLOSE ISOMERASE"/>
    <property type="match status" value="1"/>
</dbReference>
<dbReference type="STRING" id="504798.SAMN05421871_102464"/>
<keyword evidence="2" id="KW-0413">Isomerase</keyword>
<dbReference type="AlphaFoldDB" id="A0A1H0NNL9"/>
<dbReference type="InterPro" id="IPR036237">
    <property type="entry name" value="Xyl_isomerase-like_sf"/>
</dbReference>
<dbReference type="GO" id="GO:0016853">
    <property type="term" value="F:isomerase activity"/>
    <property type="evidence" value="ECO:0007669"/>
    <property type="project" value="UniProtKB-KW"/>
</dbReference>